<evidence type="ECO:0000256" key="1">
    <source>
        <dbReference type="SAM" id="MobiDB-lite"/>
    </source>
</evidence>
<dbReference type="OrthoDB" id="5068909at2"/>
<accession>A0A0M2HJR6</accession>
<keyword evidence="3" id="KW-1185">Reference proteome</keyword>
<dbReference type="AlphaFoldDB" id="A0A0M2HJR6"/>
<comment type="caution">
    <text evidence="2">The sequence shown here is derived from an EMBL/GenBank/DDBJ whole genome shotgun (WGS) entry which is preliminary data.</text>
</comment>
<organism evidence="2 3">
    <name type="scientific">Microbacterium trichothecenolyticum</name>
    <name type="common">Aureobacterium trichothecenolyticum</name>
    <dbReference type="NCBI Taxonomy" id="69370"/>
    <lineage>
        <taxon>Bacteria</taxon>
        <taxon>Bacillati</taxon>
        <taxon>Actinomycetota</taxon>
        <taxon>Actinomycetes</taxon>
        <taxon>Micrococcales</taxon>
        <taxon>Microbacteriaceae</taxon>
        <taxon>Microbacterium</taxon>
    </lineage>
</organism>
<feature type="compositionally biased region" description="Basic and acidic residues" evidence="1">
    <location>
        <begin position="153"/>
        <end position="164"/>
    </location>
</feature>
<name>A0A0M2HJR6_MICTR</name>
<evidence type="ECO:0000313" key="3">
    <source>
        <dbReference type="Proteomes" id="UP000034098"/>
    </source>
</evidence>
<dbReference type="Proteomes" id="UP000034098">
    <property type="component" value="Unassembled WGS sequence"/>
</dbReference>
<evidence type="ECO:0000313" key="2">
    <source>
        <dbReference type="EMBL" id="KJL45088.1"/>
    </source>
</evidence>
<protein>
    <submittedName>
        <fullName evidence="2">Uncharacterized protein</fullName>
    </submittedName>
</protein>
<gene>
    <name evidence="2" type="ORF">RS82_00437</name>
</gene>
<proteinExistence type="predicted"/>
<sequence length="164" mass="17677">MKKRHSQQAITADEQIARYAYVLGNVPASVADKAYAAAYFRLSRAQREEILGQLSAELPGAPREAASVDPAAFAMLMRDLRARDALVRIRDGVVVAAAFVASAPVAAYFTTGAGSVTMEQQPPWIHRLAGHETSPVDGGRTHHRPGVPGFLGLDHDNSGDSREW</sequence>
<feature type="region of interest" description="Disordered" evidence="1">
    <location>
        <begin position="145"/>
        <end position="164"/>
    </location>
</feature>
<dbReference type="EMBL" id="JYJA01000021">
    <property type="protein sequence ID" value="KJL45088.1"/>
    <property type="molecule type" value="Genomic_DNA"/>
</dbReference>
<reference evidence="2 3" key="1">
    <citation type="submission" date="2015-02" db="EMBL/GenBank/DDBJ databases">
        <title>Draft genome sequences of ten Microbacterium spp. with emphasis on heavy metal contaminated environments.</title>
        <authorList>
            <person name="Corretto E."/>
        </authorList>
    </citation>
    <scope>NUCLEOTIDE SEQUENCE [LARGE SCALE GENOMIC DNA]</scope>
    <source>
        <strain evidence="2 3">DSM 8608</strain>
    </source>
</reference>
<dbReference type="PATRIC" id="fig|69370.6.peg.460"/>